<evidence type="ECO:0000313" key="13">
    <source>
        <dbReference type="EMBL" id="NIK88638.1"/>
    </source>
</evidence>
<dbReference type="InterPro" id="IPR014729">
    <property type="entry name" value="Rossmann-like_a/b/a_fold"/>
</dbReference>
<comment type="similarity">
    <text evidence="3 11">Belongs to the NadD family.</text>
</comment>
<proteinExistence type="inferred from homology"/>
<keyword evidence="7 11" id="KW-0547">Nucleotide-binding</keyword>
<dbReference type="Proteomes" id="UP000570514">
    <property type="component" value="Unassembled WGS sequence"/>
</dbReference>
<dbReference type="GO" id="GO:0004515">
    <property type="term" value="F:nicotinate-nucleotide adenylyltransferase activity"/>
    <property type="evidence" value="ECO:0007669"/>
    <property type="project" value="UniProtKB-UniRule"/>
</dbReference>
<dbReference type="Pfam" id="PF01467">
    <property type="entry name" value="CTP_transf_like"/>
    <property type="match status" value="1"/>
</dbReference>
<keyword evidence="5 11" id="KW-0808">Transferase</keyword>
<dbReference type="InterPro" id="IPR005248">
    <property type="entry name" value="NadD/NMNAT"/>
</dbReference>
<protein>
    <recommendedName>
        <fullName evidence="11">Probable nicotinate-nucleotide adenylyltransferase</fullName>
        <ecNumber evidence="11">2.7.7.18</ecNumber>
    </recommendedName>
    <alternativeName>
        <fullName evidence="11">Deamido-NAD(+) diphosphorylase</fullName>
    </alternativeName>
    <alternativeName>
        <fullName evidence="11">Deamido-NAD(+) pyrophosphorylase</fullName>
    </alternativeName>
    <alternativeName>
        <fullName evidence="11">Nicotinate mononucleotide adenylyltransferase</fullName>
        <shortName evidence="11">NaMN adenylyltransferase</shortName>
    </alternativeName>
</protein>
<evidence type="ECO:0000256" key="4">
    <source>
        <dbReference type="ARBA" id="ARBA00022642"/>
    </source>
</evidence>
<evidence type="ECO:0000259" key="12">
    <source>
        <dbReference type="Pfam" id="PF01467"/>
    </source>
</evidence>
<evidence type="ECO:0000256" key="7">
    <source>
        <dbReference type="ARBA" id="ARBA00022741"/>
    </source>
</evidence>
<dbReference type="Gene3D" id="3.40.50.620">
    <property type="entry name" value="HUPs"/>
    <property type="match status" value="1"/>
</dbReference>
<evidence type="ECO:0000256" key="5">
    <source>
        <dbReference type="ARBA" id="ARBA00022679"/>
    </source>
</evidence>
<keyword evidence="8 11" id="KW-0067">ATP-binding</keyword>
<evidence type="ECO:0000256" key="1">
    <source>
        <dbReference type="ARBA" id="ARBA00002324"/>
    </source>
</evidence>
<dbReference type="EC" id="2.7.7.18" evidence="11"/>
<gene>
    <name evidence="11" type="primary">nadD</name>
    <name evidence="13" type="ORF">FHS83_001956</name>
</gene>
<evidence type="ECO:0000256" key="11">
    <source>
        <dbReference type="HAMAP-Rule" id="MF_00244"/>
    </source>
</evidence>
<sequence length="192" mass="21578">MTFLRPPGPIAKGLRIGLLGGSFNPAHAGHRYVAETAIKRMKLDYVWFLVSPQNPLKPTKGMAPLQARLASARAIAKGDRRLIISDLEQTIESRYTNDTVRVLKSRFPDVDFFWLMGSDNLEQFHRWQHWQDILDHLPAIVVQRPGYVLAALKAKAIQAMGYRFTVLDGRRNELSATAIRARSSEAKAGVVD</sequence>
<dbReference type="RefSeq" id="WP_208414416.1">
    <property type="nucleotide sequence ID" value="NZ_BAAADC010000001.1"/>
</dbReference>
<name>A0A846MYE3_9PROT</name>
<comment type="pathway">
    <text evidence="2 11">Cofactor biosynthesis; NAD(+) biosynthesis; deamido-NAD(+) from nicotinate D-ribonucleotide: step 1/1.</text>
</comment>
<evidence type="ECO:0000256" key="2">
    <source>
        <dbReference type="ARBA" id="ARBA00005019"/>
    </source>
</evidence>
<dbReference type="GO" id="GO:0009435">
    <property type="term" value="P:NAD+ biosynthetic process"/>
    <property type="evidence" value="ECO:0007669"/>
    <property type="project" value="UniProtKB-UniRule"/>
</dbReference>
<dbReference type="HAMAP" id="MF_00244">
    <property type="entry name" value="NaMN_adenylyltr"/>
    <property type="match status" value="1"/>
</dbReference>
<dbReference type="NCBIfam" id="TIGR00482">
    <property type="entry name" value="nicotinate (nicotinamide) nucleotide adenylyltransferase"/>
    <property type="match status" value="1"/>
</dbReference>
<dbReference type="AlphaFoldDB" id="A0A846MYE3"/>
<feature type="domain" description="Cytidyltransferase-like" evidence="12">
    <location>
        <begin position="18"/>
        <end position="182"/>
    </location>
</feature>
<reference evidence="13 14" key="1">
    <citation type="submission" date="2020-03" db="EMBL/GenBank/DDBJ databases">
        <title>Genomic Encyclopedia of Type Strains, Phase IV (KMG-IV): sequencing the most valuable type-strain genomes for metagenomic binning, comparative biology and taxonomic classification.</title>
        <authorList>
            <person name="Goeker M."/>
        </authorList>
    </citation>
    <scope>NUCLEOTIDE SEQUENCE [LARGE SCALE GENOMIC DNA]</scope>
    <source>
        <strain evidence="13 14">DSM 19867</strain>
    </source>
</reference>
<dbReference type="PANTHER" id="PTHR39321">
    <property type="entry name" value="NICOTINATE-NUCLEOTIDE ADENYLYLTRANSFERASE-RELATED"/>
    <property type="match status" value="1"/>
</dbReference>
<keyword evidence="4 11" id="KW-0662">Pyridine nucleotide biosynthesis</keyword>
<dbReference type="EMBL" id="JAASRM010000001">
    <property type="protein sequence ID" value="NIK88638.1"/>
    <property type="molecule type" value="Genomic_DNA"/>
</dbReference>
<evidence type="ECO:0000256" key="10">
    <source>
        <dbReference type="ARBA" id="ARBA00048721"/>
    </source>
</evidence>
<dbReference type="InterPro" id="IPR004821">
    <property type="entry name" value="Cyt_trans-like"/>
</dbReference>
<comment type="catalytic activity">
    <reaction evidence="10 11">
        <text>nicotinate beta-D-ribonucleotide + ATP + H(+) = deamido-NAD(+) + diphosphate</text>
        <dbReference type="Rhea" id="RHEA:22860"/>
        <dbReference type="ChEBI" id="CHEBI:15378"/>
        <dbReference type="ChEBI" id="CHEBI:30616"/>
        <dbReference type="ChEBI" id="CHEBI:33019"/>
        <dbReference type="ChEBI" id="CHEBI:57502"/>
        <dbReference type="ChEBI" id="CHEBI:58437"/>
        <dbReference type="EC" id="2.7.7.18"/>
    </reaction>
</comment>
<dbReference type="PANTHER" id="PTHR39321:SF3">
    <property type="entry name" value="PHOSPHOPANTETHEINE ADENYLYLTRANSFERASE"/>
    <property type="match status" value="1"/>
</dbReference>
<organism evidence="13 14">
    <name type="scientific">Rhizomicrobium palustre</name>
    <dbReference type="NCBI Taxonomy" id="189966"/>
    <lineage>
        <taxon>Bacteria</taxon>
        <taxon>Pseudomonadati</taxon>
        <taxon>Pseudomonadota</taxon>
        <taxon>Alphaproteobacteria</taxon>
        <taxon>Micropepsales</taxon>
        <taxon>Micropepsaceae</taxon>
        <taxon>Rhizomicrobium</taxon>
    </lineage>
</organism>
<accession>A0A846MYE3</accession>
<dbReference type="UniPathway" id="UPA00253">
    <property type="reaction ID" value="UER00332"/>
</dbReference>
<evidence type="ECO:0000256" key="3">
    <source>
        <dbReference type="ARBA" id="ARBA00009014"/>
    </source>
</evidence>
<comment type="function">
    <text evidence="1 11">Catalyzes the reversible adenylation of nicotinate mononucleotide (NaMN) to nicotinic acid adenine dinucleotide (NaAD).</text>
</comment>
<comment type="caution">
    <text evidence="13">The sequence shown here is derived from an EMBL/GenBank/DDBJ whole genome shotgun (WGS) entry which is preliminary data.</text>
</comment>
<evidence type="ECO:0000256" key="9">
    <source>
        <dbReference type="ARBA" id="ARBA00023027"/>
    </source>
</evidence>
<dbReference type="SUPFAM" id="SSF52374">
    <property type="entry name" value="Nucleotidylyl transferase"/>
    <property type="match status" value="1"/>
</dbReference>
<evidence type="ECO:0000256" key="6">
    <source>
        <dbReference type="ARBA" id="ARBA00022695"/>
    </source>
</evidence>
<keyword evidence="14" id="KW-1185">Reference proteome</keyword>
<evidence type="ECO:0000256" key="8">
    <source>
        <dbReference type="ARBA" id="ARBA00022840"/>
    </source>
</evidence>
<keyword evidence="9 11" id="KW-0520">NAD</keyword>
<evidence type="ECO:0000313" key="14">
    <source>
        <dbReference type="Proteomes" id="UP000570514"/>
    </source>
</evidence>
<keyword evidence="6 11" id="KW-0548">Nucleotidyltransferase</keyword>
<dbReference type="CDD" id="cd02165">
    <property type="entry name" value="NMNAT"/>
    <property type="match status" value="1"/>
</dbReference>
<dbReference type="GO" id="GO:0005524">
    <property type="term" value="F:ATP binding"/>
    <property type="evidence" value="ECO:0007669"/>
    <property type="project" value="UniProtKB-KW"/>
</dbReference>